<reference evidence="3 4" key="1">
    <citation type="submission" date="2014-09" db="EMBL/GenBank/DDBJ databases">
        <title>Genome sequencing and annotation of Bacillus Okhensis strain Kh10-101T.</title>
        <authorList>
            <person name="Prakash J.S."/>
        </authorList>
    </citation>
    <scope>NUCLEOTIDE SEQUENCE [LARGE SCALE GENOMIC DNA]</scope>
    <source>
        <strain evidence="4">Kh10-101T</strain>
    </source>
</reference>
<evidence type="ECO:0000256" key="1">
    <source>
        <dbReference type="SAM" id="SignalP"/>
    </source>
</evidence>
<feature type="domain" description="Beta-lactamase-related" evidence="2">
    <location>
        <begin position="63"/>
        <end position="319"/>
    </location>
</feature>
<dbReference type="PANTHER" id="PTHR43283">
    <property type="entry name" value="BETA-LACTAMASE-RELATED"/>
    <property type="match status" value="1"/>
</dbReference>
<dbReference type="Gene3D" id="3.40.710.10">
    <property type="entry name" value="DD-peptidase/beta-lactamase superfamily"/>
    <property type="match status" value="1"/>
</dbReference>
<dbReference type="InterPro" id="IPR050789">
    <property type="entry name" value="Diverse_Enzym_Activities"/>
</dbReference>
<dbReference type="Proteomes" id="UP000030832">
    <property type="component" value="Unassembled WGS sequence"/>
</dbReference>
<evidence type="ECO:0000313" key="3">
    <source>
        <dbReference type="EMBL" id="KHF39844.1"/>
    </source>
</evidence>
<name>A0A0B0IIH0_9BACI</name>
<evidence type="ECO:0000259" key="2">
    <source>
        <dbReference type="Pfam" id="PF00144"/>
    </source>
</evidence>
<comment type="caution">
    <text evidence="3">The sequence shown here is derived from an EMBL/GenBank/DDBJ whole genome shotgun (WGS) entry which is preliminary data.</text>
</comment>
<proteinExistence type="predicted"/>
<accession>A0A0B0IIH0</accession>
<dbReference type="OrthoDB" id="9773047at2"/>
<dbReference type="InterPro" id="IPR012338">
    <property type="entry name" value="Beta-lactam/transpept-like"/>
</dbReference>
<dbReference type="AlphaFoldDB" id="A0A0B0IIH0"/>
<dbReference type="SUPFAM" id="SSF56601">
    <property type="entry name" value="beta-lactamase/transpeptidase-like"/>
    <property type="match status" value="1"/>
</dbReference>
<feature type="signal peptide" evidence="1">
    <location>
        <begin position="1"/>
        <end position="26"/>
    </location>
</feature>
<protein>
    <submittedName>
        <fullName evidence="3">Beta-lactamase</fullName>
    </submittedName>
</protein>
<gene>
    <name evidence="3" type="ORF">LQ50_12290</name>
</gene>
<dbReference type="PROSITE" id="PS51257">
    <property type="entry name" value="PROKAR_LIPOPROTEIN"/>
    <property type="match status" value="1"/>
</dbReference>
<feature type="chain" id="PRO_5038333590" evidence="1">
    <location>
        <begin position="27"/>
        <end position="352"/>
    </location>
</feature>
<dbReference type="Pfam" id="PF00144">
    <property type="entry name" value="Beta-lactamase"/>
    <property type="match status" value="1"/>
</dbReference>
<organism evidence="3 4">
    <name type="scientific">Halalkalibacter okhensis</name>
    <dbReference type="NCBI Taxonomy" id="333138"/>
    <lineage>
        <taxon>Bacteria</taxon>
        <taxon>Bacillati</taxon>
        <taxon>Bacillota</taxon>
        <taxon>Bacilli</taxon>
        <taxon>Bacillales</taxon>
        <taxon>Bacillaceae</taxon>
        <taxon>Halalkalibacter</taxon>
    </lineage>
</organism>
<dbReference type="STRING" id="333138.LQ50_12290"/>
<keyword evidence="4" id="KW-1185">Reference proteome</keyword>
<dbReference type="eggNOG" id="COG1680">
    <property type="taxonomic scope" value="Bacteria"/>
</dbReference>
<dbReference type="EMBL" id="JRJU01000014">
    <property type="protein sequence ID" value="KHF39844.1"/>
    <property type="molecule type" value="Genomic_DNA"/>
</dbReference>
<keyword evidence="1" id="KW-0732">Signal</keyword>
<dbReference type="InterPro" id="IPR001466">
    <property type="entry name" value="Beta-lactam-related"/>
</dbReference>
<evidence type="ECO:0000313" key="4">
    <source>
        <dbReference type="Proteomes" id="UP000030832"/>
    </source>
</evidence>
<dbReference type="PANTHER" id="PTHR43283:SF7">
    <property type="entry name" value="BETA-LACTAMASE-RELATED DOMAIN-CONTAINING PROTEIN"/>
    <property type="match status" value="1"/>
</dbReference>
<dbReference type="RefSeq" id="WP_034629299.1">
    <property type="nucleotide sequence ID" value="NZ_JRJU01000014.1"/>
</dbReference>
<sequence>MIGRKKKLLLVAGMVNILAISLISCHSNKQGDSTWEYHSHPEDAGWSKKKLNEAKEYYNSLGSTSAMVIYDGKILVEWGDVTKKSNVHSVRKSFLSALYGTHVDNEIIDINATLEELEVTDHEPLSVLEQNAKVEDLLTSRSGIFLRAGEESLLMRWNRPEREAHLPGTYFHYNNWDFNVLGTIFNEKTTKDLFSEFHEKIALPLGMEDYTPEDSFYKYELNRTLHPSYLFRMSARDMARFGQLYLQNGQWAGQQLIPEKWVQTSTSKHTDVPASTEYGYGYMWWVADNGRLQDLGLYSAIGRYGQSIDIVPKENLVFVHRVDSDQFLNRTFNHVNDRNRLRLLEMIIDAKL</sequence>